<comment type="subcellular location">
    <subcellularLocation>
        <location evidence="1">Membrane</location>
        <topology evidence="1">Multi-pass membrane protein</topology>
    </subcellularLocation>
</comment>
<evidence type="ECO:0008006" key="9">
    <source>
        <dbReference type="Google" id="ProtNLM"/>
    </source>
</evidence>
<protein>
    <recommendedName>
        <fullName evidence="9">Integral membrane protein TerC</fullName>
    </recommendedName>
</protein>
<dbReference type="Pfam" id="PF03741">
    <property type="entry name" value="TerC"/>
    <property type="match status" value="1"/>
</dbReference>
<evidence type="ECO:0000256" key="4">
    <source>
        <dbReference type="ARBA" id="ARBA00022989"/>
    </source>
</evidence>
<evidence type="ECO:0000313" key="8">
    <source>
        <dbReference type="Proteomes" id="UP000002531"/>
    </source>
</evidence>
<evidence type="ECO:0000256" key="1">
    <source>
        <dbReference type="ARBA" id="ARBA00004141"/>
    </source>
</evidence>
<reference evidence="7 8" key="1">
    <citation type="journal article" date="2006" name="Appl. Environ. Microbiol.">
        <title>Genome sequence of the chemolithoautotrophic nitrite-oxidizing bacterium Nitrobacter winogradskyi Nb-255.</title>
        <authorList>
            <person name="Starkenburg S.R."/>
            <person name="Chain P.S."/>
            <person name="Sayavedra-Soto L.A."/>
            <person name="Hauser L."/>
            <person name="Land M.L."/>
            <person name="Larimer F.W."/>
            <person name="Malfatti S.A."/>
            <person name="Klotz M.G."/>
            <person name="Bottomley P.J."/>
            <person name="Arp D.J."/>
            <person name="Hickey W.J."/>
        </authorList>
    </citation>
    <scope>NUCLEOTIDE SEQUENCE [LARGE SCALE GENOMIC DNA]</scope>
    <source>
        <strain evidence="8">ATCC 25391 / DSM 10237 / CIP 104748 / NCIMB 11846 / Nb-255</strain>
    </source>
</reference>
<evidence type="ECO:0000256" key="2">
    <source>
        <dbReference type="ARBA" id="ARBA00007511"/>
    </source>
</evidence>
<comment type="similarity">
    <text evidence="2">Belongs to the TerC family.</text>
</comment>
<feature type="transmembrane region" description="Helical" evidence="6">
    <location>
        <begin position="111"/>
        <end position="131"/>
    </location>
</feature>
<feature type="transmembrane region" description="Helical" evidence="6">
    <location>
        <begin position="206"/>
        <end position="224"/>
    </location>
</feature>
<feature type="transmembrane region" description="Helical" evidence="6">
    <location>
        <begin position="49"/>
        <end position="72"/>
    </location>
</feature>
<dbReference type="InterPro" id="IPR022301">
    <property type="entry name" value="Integral_membrane_YjbE"/>
</dbReference>
<keyword evidence="4 6" id="KW-1133">Transmembrane helix</keyword>
<dbReference type="PANTHER" id="PTHR30238:SF4">
    <property type="entry name" value="SLL1022 PROTEIN"/>
    <property type="match status" value="1"/>
</dbReference>
<keyword evidence="3 6" id="KW-0812">Transmembrane</keyword>
<dbReference type="NCBIfam" id="TIGR03717">
    <property type="entry name" value="R_switched_YjbE"/>
    <property type="match status" value="1"/>
</dbReference>
<dbReference type="Proteomes" id="UP000002531">
    <property type="component" value="Chromosome"/>
</dbReference>
<gene>
    <name evidence="7" type="ordered locus">Nwi_1600</name>
</gene>
<feature type="transmembrane region" description="Helical" evidence="6">
    <location>
        <begin position="84"/>
        <end position="105"/>
    </location>
</feature>
<accession>Q3SS80</accession>
<dbReference type="GO" id="GO:0016020">
    <property type="term" value="C:membrane"/>
    <property type="evidence" value="ECO:0007669"/>
    <property type="project" value="UniProtKB-SubCell"/>
</dbReference>
<evidence type="ECO:0000313" key="7">
    <source>
        <dbReference type="EMBL" id="ABA04861.1"/>
    </source>
</evidence>
<dbReference type="EMBL" id="CP000115">
    <property type="protein sequence ID" value="ABA04861.1"/>
    <property type="molecule type" value="Genomic_DNA"/>
</dbReference>
<proteinExistence type="inferred from homology"/>
<dbReference type="HOGENOM" id="CLU_070543_0_0_5"/>
<evidence type="ECO:0000256" key="6">
    <source>
        <dbReference type="SAM" id="Phobius"/>
    </source>
</evidence>
<name>Q3SS80_NITWN</name>
<sequence>MLRAGTLSAESGGVRSKEQVLDSLLHVFDLTAIASAFDQFRNDLNDPAFWLAVSKIIWIDVVLSGDNALVIALACRGLAPRLRFWGVVLGAGAAVGLRIIFAGIITTLMGLPYLKLVGGIALLVIATKLLVPEKQGEEAIPAAGRLWSAVRVVVVADFVMSLDNVIAIAAAANGSVPLLIIGLAVSVPLIVTGAALIMLLLTRLPFLIWAGSALLGWIAGEVIATDPAVAPWLHRFFDGGTGAFLDAVLGWVGIAPRFTAGGPGGEVLCGLLGVMIVLSAGSMIRNRRQVAD</sequence>
<feature type="transmembrane region" description="Helical" evidence="6">
    <location>
        <begin position="178"/>
        <end position="199"/>
    </location>
</feature>
<organism evidence="7 8">
    <name type="scientific">Nitrobacter winogradskyi (strain ATCC 25391 / DSM 10237 / CIP 104748 / NCIMB 11846 / Nb-255)</name>
    <dbReference type="NCBI Taxonomy" id="323098"/>
    <lineage>
        <taxon>Bacteria</taxon>
        <taxon>Pseudomonadati</taxon>
        <taxon>Pseudomonadota</taxon>
        <taxon>Alphaproteobacteria</taxon>
        <taxon>Hyphomicrobiales</taxon>
        <taxon>Nitrobacteraceae</taxon>
        <taxon>Nitrobacter</taxon>
    </lineage>
</organism>
<dbReference type="KEGG" id="nwi:Nwi_1600"/>
<feature type="transmembrane region" description="Helical" evidence="6">
    <location>
        <begin position="152"/>
        <end position="172"/>
    </location>
</feature>
<keyword evidence="8" id="KW-1185">Reference proteome</keyword>
<dbReference type="eggNOG" id="COG0861">
    <property type="taxonomic scope" value="Bacteria"/>
</dbReference>
<evidence type="ECO:0000256" key="5">
    <source>
        <dbReference type="ARBA" id="ARBA00023136"/>
    </source>
</evidence>
<evidence type="ECO:0000256" key="3">
    <source>
        <dbReference type="ARBA" id="ARBA00022692"/>
    </source>
</evidence>
<dbReference type="InterPro" id="IPR005496">
    <property type="entry name" value="Integral_membrane_TerC"/>
</dbReference>
<feature type="transmembrane region" description="Helical" evidence="6">
    <location>
        <begin position="267"/>
        <end position="284"/>
    </location>
</feature>
<dbReference type="PANTHER" id="PTHR30238">
    <property type="entry name" value="MEMBRANE BOUND PREDICTED REDOX MODULATOR"/>
    <property type="match status" value="1"/>
</dbReference>
<dbReference type="AlphaFoldDB" id="Q3SS80"/>
<keyword evidence="5 6" id="KW-0472">Membrane</keyword>